<keyword evidence="4" id="KW-1185">Reference proteome</keyword>
<evidence type="ECO:0000259" key="2">
    <source>
        <dbReference type="PROSITE" id="PS50878"/>
    </source>
</evidence>
<evidence type="ECO:0000313" key="3">
    <source>
        <dbReference type="EMBL" id="DAZ97202.1"/>
    </source>
</evidence>
<dbReference type="InterPro" id="IPR043502">
    <property type="entry name" value="DNA/RNA_pol_sf"/>
</dbReference>
<organism evidence="3 4">
    <name type="scientific">Lagenidium giganteum</name>
    <dbReference type="NCBI Taxonomy" id="4803"/>
    <lineage>
        <taxon>Eukaryota</taxon>
        <taxon>Sar</taxon>
        <taxon>Stramenopiles</taxon>
        <taxon>Oomycota</taxon>
        <taxon>Peronosporomycetes</taxon>
        <taxon>Pythiales</taxon>
        <taxon>Pythiaceae</taxon>
    </lineage>
</organism>
<feature type="region of interest" description="Disordered" evidence="1">
    <location>
        <begin position="1"/>
        <end position="50"/>
    </location>
</feature>
<comment type="caution">
    <text evidence="3">The sequence shown here is derived from an EMBL/GenBank/DDBJ whole genome shotgun (WGS) entry which is preliminary data.</text>
</comment>
<feature type="compositionally biased region" description="Acidic residues" evidence="1">
    <location>
        <begin position="332"/>
        <end position="349"/>
    </location>
</feature>
<feature type="domain" description="Reverse transcriptase" evidence="2">
    <location>
        <begin position="1123"/>
        <end position="1401"/>
    </location>
</feature>
<protein>
    <recommendedName>
        <fullName evidence="2">Reverse transcriptase domain-containing protein</fullName>
    </recommendedName>
</protein>
<name>A0AAV2YRA3_9STRA</name>
<sequence>MVLPPPPRPSPQSTPPKPPSYSSTPTRGQRSNQPKESRTPRPPPLRRHVPSDKFFEEGEQALAQPTPPAELLSLVCRLAPTPVEKLHRMWIPCKQVSQLRLDGIMDALGSDIQPEVWKTACQANQLRDFKVIPGAGIGFSCIDYAVAIKIGDVELRIADSTVRVARFSRYASRYYVDLTRLADEVTDTAIFEYFSKRGATPSCICPTICRNGMSSRSRTVYFPQDLPPACLVPATGAPLREIQFTDPNDPAVLLRPCFVQHKVARYNRTVPPSLRKLPHATHPTQGHDTEPVTSLQASLQTEPAHAGSVPAEPSPPAFDDETLSSEASDLSSDNDCEPMSENESMEDSSLDATVEVTGPKTPPSQPWLRVQRNMRAVFDAPPPPSQQVVLPKTSQLDDGAVIAYEFNAAPNYYHVLWAQYPEDDKHVHSADAIAGSADGDSPVVSVPRPRLTNYAKALSAATHVFEVEKMTRAEVLAFINDFLRPLPTKPDAQLATIHANPLRHCASFDTVPKAAPFEDRWKVANPHLRSHAKPKTQLKALLLKHIPDHCQQLLRDLTLMARWDLALQLLAPGIYGDPYKLWGLLGIPPSMYAGSVWPLVTDDILIALAHSSVACQALELRCAPAHVLQTLQEHASLIALQETKFSSADALAKNDYFIKHSDANAQAFWSHSSWPEFTGRNGVGLVFSNSSPFQRLQDQTLRYASRPTLSNRYLLVEATLGDACVFIHVVYAPVQATDRATFFANLPKEFPDGAHHLFFGDFNLTLDPNFDQVDPGDRNHDSGRTELHEWMLALGLVDTWRLFNPQAQEFTGPQRRHRIDLCLVSYGFFDNFVRSSRHVPGRRFHHEDHLPVEVQLASHNRPTSAHQWKCPTWLLQLDDVRHTLEANLDRLSTCLRRDGNPGCLLDGHKRADRRFLQRKYQEHRLRFQRELDHLRQATLAAELRYRQNRTDLLAAEVQRFRDTYSSHLRHVHELQADRKFHFDLHQSEQSSKLFFRPTTSPEMKLQITSVRLPYGTVSENLAVISQTHRQYWGTLFQSPTRDLPTSPTTWDRTKLNEILEASTHQVSPDDSRLLDAPIAANDVFFAIQHTAKGKSPGPDGLPAEYYQLFPEKWAPVLELVYASQWRKERMTKFQRRAHIRLLFKDGDRADPKNYPPITLINQDAKFVSKILAHRLNQVLPSVIADEQFGFVPGRDIRHALRLFHDLQDYARQKLATPAGAICLDFAKAFDSVHWDALNHVLQSWGIGEVFRSWVQTLFQGTLVQVLVNNTPSQFFELGAGVRQGDPLSPGLFILFIEPRLEFLRKQHEDMAIKLPSSSHDLISFADDVTGIVNDLRHARQFLADVHAFCQASGIRLNVHKTVVVPFAPWRQEHQDLVGDLTALGVKVLGSDDSTRPLGVLVGPSVTGRLQLDNLLRRVQTLCVQWRWRARTLRGRVLLLKTVILPVVWHFLNAVAVDPDWLIPFDVLVRNFLNQHPSQAPLDPPSRGVFPSSWFFVSARDGGLGLATMTESLQPLRLGLRRSLLRACRQRPGRLPHWFQPALALINEALADEGTGLDIFKIVRYLIRLGLQRLTDFVIANNTLPSEERFRTILLGSGMQASAFTRSIRTLSLRLEIPAHYSDMHIFPSVPSDLVVALHVWCIDEHDWINIPNVILLARLRRSSTPPSLPLRQLEVVAEVTVGPAMWKQDRRLNKHVLPVFADFLFQLQHNGLRFRYKSKHAHTDVHCVLCSDNSIETPKHLLWDCPFVRSIWRQCLQLLQPLLAQDPNRSTTLFLHDFHASDDAQNRYGTRLLLTVFHIVRCSVLRLLWLARNQRRFQQAPVHVAGVKAQCLTAIRLQIRHYLAKISSSPSALPRAAQFRRHWTDVFPDSPLEG</sequence>
<dbReference type="CDD" id="cd01650">
    <property type="entry name" value="RT_nLTR_like"/>
    <property type="match status" value="1"/>
</dbReference>
<dbReference type="SUPFAM" id="SSF56219">
    <property type="entry name" value="DNase I-like"/>
    <property type="match status" value="1"/>
</dbReference>
<dbReference type="SUPFAM" id="SSF56672">
    <property type="entry name" value="DNA/RNA polymerases"/>
    <property type="match status" value="1"/>
</dbReference>
<proteinExistence type="predicted"/>
<evidence type="ECO:0000313" key="4">
    <source>
        <dbReference type="Proteomes" id="UP001146120"/>
    </source>
</evidence>
<dbReference type="Proteomes" id="UP001146120">
    <property type="component" value="Unassembled WGS sequence"/>
</dbReference>
<dbReference type="PANTHER" id="PTHR19446">
    <property type="entry name" value="REVERSE TRANSCRIPTASES"/>
    <property type="match status" value="1"/>
</dbReference>
<dbReference type="InterPro" id="IPR000477">
    <property type="entry name" value="RT_dom"/>
</dbReference>
<feature type="compositionally biased region" description="Pro residues" evidence="1">
    <location>
        <begin position="1"/>
        <end position="19"/>
    </location>
</feature>
<dbReference type="InterPro" id="IPR036691">
    <property type="entry name" value="Endo/exonu/phosph_ase_sf"/>
</dbReference>
<accession>A0AAV2YRA3</accession>
<dbReference type="EMBL" id="DAKRPA010000143">
    <property type="protein sequence ID" value="DAZ97202.1"/>
    <property type="molecule type" value="Genomic_DNA"/>
</dbReference>
<feature type="compositionally biased region" description="Polar residues" evidence="1">
    <location>
        <begin position="291"/>
        <end position="301"/>
    </location>
</feature>
<evidence type="ECO:0000256" key="1">
    <source>
        <dbReference type="SAM" id="MobiDB-lite"/>
    </source>
</evidence>
<dbReference type="Pfam" id="PF00078">
    <property type="entry name" value="RVT_1"/>
    <property type="match status" value="1"/>
</dbReference>
<reference evidence="3" key="1">
    <citation type="submission" date="2022-11" db="EMBL/GenBank/DDBJ databases">
        <authorList>
            <person name="Morgan W.R."/>
            <person name="Tartar A."/>
        </authorList>
    </citation>
    <scope>NUCLEOTIDE SEQUENCE</scope>
    <source>
        <strain evidence="3">ARSEF 373</strain>
    </source>
</reference>
<reference evidence="3" key="2">
    <citation type="journal article" date="2023" name="Microbiol Resour">
        <title>Decontamination and Annotation of the Draft Genome Sequence of the Oomycete Lagenidium giganteum ARSEF 373.</title>
        <authorList>
            <person name="Morgan W.R."/>
            <person name="Tartar A."/>
        </authorList>
    </citation>
    <scope>NUCLEOTIDE SEQUENCE</scope>
    <source>
        <strain evidence="3">ARSEF 373</strain>
    </source>
</reference>
<dbReference type="Gene3D" id="3.60.10.10">
    <property type="entry name" value="Endonuclease/exonuclease/phosphatase"/>
    <property type="match status" value="1"/>
</dbReference>
<gene>
    <name evidence="3" type="ORF">N0F65_003833</name>
</gene>
<dbReference type="PROSITE" id="PS50878">
    <property type="entry name" value="RT_POL"/>
    <property type="match status" value="1"/>
</dbReference>
<feature type="region of interest" description="Disordered" evidence="1">
    <location>
        <begin position="270"/>
        <end position="350"/>
    </location>
</feature>